<proteinExistence type="predicted"/>
<dbReference type="KEGG" id="aplc:110976538"/>
<sequence>MKPEGASYLPHVCGIMLCWMAIMILCGPVIAGLTWPDATLSYTTEAGQSIVVLDEIIPETMAAALRNYVLRFSRWKLRGAPETRTYQTTAQGCTPNDTSPWTAQLSSRFHKNACFLKDVVHVSSPKLENFIPCGVQAEILRRGDSTEVSCGQGQDTDYSWRVFLTPDWQINDYGDLIFYSRNDVGSENQDAMLTVTPRMGRIVLWDSSLLTLYHPPSMGYIQGLLSISGKLKCKDSAHHRAKQDKFVDTEPTPQPSFSSALAQSGEVLDFAEKQVQKFYDSRGKTIAVYDNLFSAIDLEQLQQDLAAQGETGYLAYDLQQDEDVDNAQWVKSFNVDKFVTSAVWKRMSDVTRHASGNRTTWHPYDVSLNIVRSADHTRIHQDCDEWEDEYTLVLYLNPDWHPEFYGETVFFEAVPGSQLSRQLYGLNGETEYQPFASVLPKYGRLAVFQGIIPHSARPPGSLFTGARYTFAVKVSLTRKIALAKRLQETLEDGFEELAGDEQQLLEDLISGDYNRELSFRSEEWLEKRLHETLQKAAEVKQNDKSQLESAIFTCE</sequence>
<protein>
    <submittedName>
        <fullName evidence="3">Uncharacterized protein LOC110976538</fullName>
    </submittedName>
</protein>
<gene>
    <name evidence="3" type="primary">LOC110976538</name>
</gene>
<keyword evidence="1" id="KW-0812">Transmembrane</keyword>
<organism evidence="2 3">
    <name type="scientific">Acanthaster planci</name>
    <name type="common">Crown-of-thorns starfish</name>
    <dbReference type="NCBI Taxonomy" id="133434"/>
    <lineage>
        <taxon>Eukaryota</taxon>
        <taxon>Metazoa</taxon>
        <taxon>Echinodermata</taxon>
        <taxon>Eleutherozoa</taxon>
        <taxon>Asterozoa</taxon>
        <taxon>Asteroidea</taxon>
        <taxon>Valvatacea</taxon>
        <taxon>Valvatida</taxon>
        <taxon>Acanthasteridae</taxon>
        <taxon>Acanthaster</taxon>
    </lineage>
</organism>
<accession>A0A8B7Y0U0</accession>
<reference evidence="3" key="1">
    <citation type="submission" date="2025-08" db="UniProtKB">
        <authorList>
            <consortium name="RefSeq"/>
        </authorList>
    </citation>
    <scope>IDENTIFICATION</scope>
</reference>
<dbReference type="OrthoDB" id="10034815at2759"/>
<keyword evidence="1" id="KW-1133">Transmembrane helix</keyword>
<evidence type="ECO:0000313" key="3">
    <source>
        <dbReference type="RefSeq" id="XP_022085586.1"/>
    </source>
</evidence>
<dbReference type="PANTHER" id="PTHR35169:SF1">
    <property type="entry name" value="PROLYL 4-HYDROXYLASE ALPHA SUBUNIT FE(2+) 2OG DIOXYGENASE DOMAIN-CONTAINING PROTEIN"/>
    <property type="match status" value="1"/>
</dbReference>
<dbReference type="RefSeq" id="XP_022085586.1">
    <property type="nucleotide sequence ID" value="XM_022229894.1"/>
</dbReference>
<evidence type="ECO:0000313" key="2">
    <source>
        <dbReference type="Proteomes" id="UP000694845"/>
    </source>
</evidence>
<dbReference type="Gene3D" id="2.60.120.620">
    <property type="entry name" value="q2cbj1_9rhob like domain"/>
    <property type="match status" value="2"/>
</dbReference>
<dbReference type="GeneID" id="110976538"/>
<keyword evidence="2" id="KW-1185">Reference proteome</keyword>
<evidence type="ECO:0000256" key="1">
    <source>
        <dbReference type="SAM" id="Phobius"/>
    </source>
</evidence>
<dbReference type="AlphaFoldDB" id="A0A8B7Y0U0"/>
<dbReference type="Proteomes" id="UP000694845">
    <property type="component" value="Unplaced"/>
</dbReference>
<name>A0A8B7Y0U0_ACAPL</name>
<dbReference type="PANTHER" id="PTHR35169">
    <property type="entry name" value="FE2OG DIOXYGENASE DOMAIN-CONTAINING PROTEIN"/>
    <property type="match status" value="1"/>
</dbReference>
<feature type="transmembrane region" description="Helical" evidence="1">
    <location>
        <begin position="12"/>
        <end position="35"/>
    </location>
</feature>
<dbReference type="OMA" id="DWQINDY"/>
<keyword evidence="1" id="KW-0472">Membrane</keyword>